<proteinExistence type="predicted"/>
<reference evidence="8" key="1">
    <citation type="journal article" date="1997" name="Nucleic Acids Res.">
        <title>tRNAscan-SE: a program for improved detection of transfer RNA genes in genomic sequence.</title>
        <authorList>
            <person name="Lowe T.M."/>
            <person name="Eddy S.R."/>
        </authorList>
    </citation>
    <scope>NUCLEOTIDE SEQUENCE [LARGE SCALE GENOMIC DNA]</scope>
</reference>
<evidence type="ECO:0000313" key="8">
    <source>
        <dbReference type="Proteomes" id="UP000694904"/>
    </source>
</evidence>
<dbReference type="PANTHER" id="PTHR24403">
    <property type="entry name" value="ZINC FINGER PROTEIN"/>
    <property type="match status" value="1"/>
</dbReference>
<keyword evidence="3 5" id="KW-0863">Zinc-finger</keyword>
<evidence type="ECO:0000259" key="7">
    <source>
        <dbReference type="PROSITE" id="PS50157"/>
    </source>
</evidence>
<name>A0ABM1NPQ2_DROAR</name>
<evidence type="ECO:0000256" key="2">
    <source>
        <dbReference type="ARBA" id="ARBA00022737"/>
    </source>
</evidence>
<keyword evidence="4" id="KW-0862">Zinc</keyword>
<evidence type="ECO:0000256" key="4">
    <source>
        <dbReference type="ARBA" id="ARBA00022833"/>
    </source>
</evidence>
<organism evidence="8 9">
    <name type="scientific">Drosophila arizonae</name>
    <name type="common">Fruit fly</name>
    <dbReference type="NCBI Taxonomy" id="7263"/>
    <lineage>
        <taxon>Eukaryota</taxon>
        <taxon>Metazoa</taxon>
        <taxon>Ecdysozoa</taxon>
        <taxon>Arthropoda</taxon>
        <taxon>Hexapoda</taxon>
        <taxon>Insecta</taxon>
        <taxon>Pterygota</taxon>
        <taxon>Neoptera</taxon>
        <taxon>Endopterygota</taxon>
        <taxon>Diptera</taxon>
        <taxon>Brachycera</taxon>
        <taxon>Muscomorpha</taxon>
        <taxon>Ephydroidea</taxon>
        <taxon>Drosophilidae</taxon>
        <taxon>Drosophila</taxon>
    </lineage>
</organism>
<evidence type="ECO:0000256" key="1">
    <source>
        <dbReference type="ARBA" id="ARBA00022723"/>
    </source>
</evidence>
<dbReference type="RefSeq" id="XP_017856938.1">
    <property type="nucleotide sequence ID" value="XM_018001449.1"/>
</dbReference>
<feature type="region of interest" description="Disordered" evidence="6">
    <location>
        <begin position="110"/>
        <end position="178"/>
    </location>
</feature>
<accession>A0ABM1NPQ2</accession>
<feature type="compositionally biased region" description="Polar residues" evidence="6">
    <location>
        <begin position="115"/>
        <end position="129"/>
    </location>
</feature>
<dbReference type="Proteomes" id="UP000694904">
    <property type="component" value="Chromosome 3"/>
</dbReference>
<keyword evidence="2" id="KW-0677">Repeat</keyword>
<dbReference type="SMART" id="SM00355">
    <property type="entry name" value="ZnF_C2H2"/>
    <property type="match status" value="4"/>
</dbReference>
<reference evidence="8" key="2">
    <citation type="journal article" date="2016" name="G3 (Bethesda)">
        <title>Genome Evolution in Three Species of Cactophilic Drosophila.</title>
        <authorList>
            <person name="Sanchez-Flores A."/>
            <person name="Penazola F."/>
            <person name="Carpinteyro-Ponce J."/>
            <person name="Nazario-Yepiz N."/>
            <person name="Abreu-Goodger C."/>
            <person name="Machado C.A."/>
            <person name="Markow T.A."/>
        </authorList>
    </citation>
    <scope>NUCLEOTIDE SEQUENCE [LARGE SCALE GENOMIC DNA]</scope>
</reference>
<dbReference type="GeneID" id="108609728"/>
<gene>
    <name evidence="9" type="primary">LOC108609728</name>
</gene>
<evidence type="ECO:0000256" key="5">
    <source>
        <dbReference type="PROSITE-ProRule" id="PRU00042"/>
    </source>
</evidence>
<dbReference type="Gene3D" id="3.30.160.60">
    <property type="entry name" value="Classic Zinc Finger"/>
    <property type="match status" value="2"/>
</dbReference>
<keyword evidence="1" id="KW-0479">Metal-binding</keyword>
<dbReference type="InterPro" id="IPR013087">
    <property type="entry name" value="Znf_C2H2_type"/>
</dbReference>
<sequence>MVIRLNFNILRFNLKTKRKKMEDDVIVIVPKKAPKSAKIYKCPKCSYQTNRAYNVQRHVVNHYEKPPRELQHICPYAGCSFTTLRWDNLIRHRQGIHRESTKIKNKNEIKMPFQEDSTLSDDGNLSTAPSIEYPVNKEEEEEEFVSEEDDQASLPYDENGESMEEYPEPISETHSKQETKINKQNIVKPKRTYQKGKTKTYECNSCSYRTTRCYNIKRHIVKHMENPGAGVELHVCIIAGCKFVTPRWDNLCRHVKRIHPETVNKKPNGR</sequence>
<feature type="compositionally biased region" description="Acidic residues" evidence="6">
    <location>
        <begin position="158"/>
        <end position="167"/>
    </location>
</feature>
<feature type="compositionally biased region" description="Acidic residues" evidence="6">
    <location>
        <begin position="138"/>
        <end position="151"/>
    </location>
</feature>
<dbReference type="PANTHER" id="PTHR24403:SF67">
    <property type="entry name" value="FI01116P-RELATED"/>
    <property type="match status" value="1"/>
</dbReference>
<dbReference type="PROSITE" id="PS50157">
    <property type="entry name" value="ZINC_FINGER_C2H2_2"/>
    <property type="match status" value="1"/>
</dbReference>
<evidence type="ECO:0000313" key="9">
    <source>
        <dbReference type="RefSeq" id="XP_017856938.1"/>
    </source>
</evidence>
<evidence type="ECO:0000256" key="3">
    <source>
        <dbReference type="ARBA" id="ARBA00022771"/>
    </source>
</evidence>
<evidence type="ECO:0000256" key="6">
    <source>
        <dbReference type="SAM" id="MobiDB-lite"/>
    </source>
</evidence>
<dbReference type="InterPro" id="IPR050688">
    <property type="entry name" value="Zinc_finger/UBP_domain"/>
</dbReference>
<reference evidence="9" key="3">
    <citation type="submission" date="2025-08" db="UniProtKB">
        <authorList>
            <consortium name="RefSeq"/>
        </authorList>
    </citation>
    <scope>IDENTIFICATION</scope>
    <source>
        <tissue evidence="9">Whole organism</tissue>
    </source>
</reference>
<protein>
    <submittedName>
        <fullName evidence="9">Zinc finger and BTB domain-containing protein 41-like</fullName>
    </submittedName>
</protein>
<keyword evidence="8" id="KW-1185">Reference proteome</keyword>
<feature type="domain" description="C2H2-type" evidence="7">
    <location>
        <begin position="40"/>
        <end position="67"/>
    </location>
</feature>